<name>A0ACC0AHQ5_CATRO</name>
<keyword evidence="2" id="KW-1185">Reference proteome</keyword>
<sequence>MLLFSPPPPKAPSLLLFFTPQHRVLPLHSARMGGASRFIMLLTAPFPSLLHRPSSRIFLRPLMRRLSITTGPCRFILPFPNSSHQLLHTLSRNALQETSINSAKNGSHPWPEWSNLISRIFNQGQEFPPTDAHGLLPDDAFVAYEEKELSDEFLQCASVCLAFARSRPDLIGLLARKDIELMVANGTPFLFKTALDTAKRMRAFLGLDGSNVLESEKANTVDIMKYILSYASNPSGSSARGSLYSRELVESSVRSLLHQMTEMSFANPAAGLLTSDQYQFAHGYDQSSRPLRQNIQMKRGDWICPKCSFMNFARNIKCLECEEPRPKRQLTGGEWECPECHFFNYGRNIVCLRCDCKRPGEVLANKVNSLSEFGYSGNYDRKSNLDSRLVENEEKAKRGFTKVSQLDNASGISTAAADEDFPDIMPLRKGENRFVVSTRKTPLERSRVDSQNQRHLGNYGTSEGTAYQTEDANKNLDLSIRKSLDQILGGSPPVSGMDVQDIAPEQKAQVDSSASSRSSASEFRQPEESTSAHVPFVPLPADMFSKQNQNLKTQAGKDALKKNSALVSSPVSPESSNSGDSIDFAGKPPESHTENCKKVEALDERSERWFQRVAELHDVKDLPGAISDEDFPEIMPMRKGENRFVVNKKKDRSLTSPSYKRQVALEQGSNSNFVPFVPFPPGYFARKDGQEAVGEHSDGLKIAEKFPEKPDNVRPKIAESNSAQETANQASNSRQESPNFSKVGQNSGQNTFNSEYIRVETQDSGYSSKKNTSQSMISGKNSQQMVENQNDNQGGWTRASLEGSAVKQPEPDPLDMSEEAKAERWFRRVAQIKDISELSQIPDEDFPSIMPMRKGVNRFVISKRKTPLERRLTSPQYRRNLPTVSSDSENKEKSDS</sequence>
<dbReference type="Proteomes" id="UP001060085">
    <property type="component" value="Linkage Group LG06"/>
</dbReference>
<comment type="caution">
    <text evidence="1">The sequence shown here is derived from an EMBL/GenBank/DDBJ whole genome shotgun (WGS) entry which is preliminary data.</text>
</comment>
<proteinExistence type="predicted"/>
<organism evidence="1 2">
    <name type="scientific">Catharanthus roseus</name>
    <name type="common">Madagascar periwinkle</name>
    <name type="synonym">Vinca rosea</name>
    <dbReference type="NCBI Taxonomy" id="4058"/>
    <lineage>
        <taxon>Eukaryota</taxon>
        <taxon>Viridiplantae</taxon>
        <taxon>Streptophyta</taxon>
        <taxon>Embryophyta</taxon>
        <taxon>Tracheophyta</taxon>
        <taxon>Spermatophyta</taxon>
        <taxon>Magnoliopsida</taxon>
        <taxon>eudicotyledons</taxon>
        <taxon>Gunneridae</taxon>
        <taxon>Pentapetalae</taxon>
        <taxon>asterids</taxon>
        <taxon>lamiids</taxon>
        <taxon>Gentianales</taxon>
        <taxon>Apocynaceae</taxon>
        <taxon>Rauvolfioideae</taxon>
        <taxon>Vinceae</taxon>
        <taxon>Catharanthinae</taxon>
        <taxon>Catharanthus</taxon>
    </lineage>
</organism>
<evidence type="ECO:0000313" key="1">
    <source>
        <dbReference type="EMBL" id="KAI5659523.1"/>
    </source>
</evidence>
<gene>
    <name evidence="1" type="ORF">M9H77_28316</name>
</gene>
<accession>A0ACC0AHQ5</accession>
<protein>
    <submittedName>
        <fullName evidence="1">Uncharacterized protein</fullName>
    </submittedName>
</protein>
<evidence type="ECO:0000313" key="2">
    <source>
        <dbReference type="Proteomes" id="UP001060085"/>
    </source>
</evidence>
<reference evidence="2" key="1">
    <citation type="journal article" date="2023" name="Nat. Plants">
        <title>Single-cell RNA sequencing provides a high-resolution roadmap for understanding the multicellular compartmentation of specialized metabolism.</title>
        <authorList>
            <person name="Sun S."/>
            <person name="Shen X."/>
            <person name="Li Y."/>
            <person name="Li Y."/>
            <person name="Wang S."/>
            <person name="Li R."/>
            <person name="Zhang H."/>
            <person name="Shen G."/>
            <person name="Guo B."/>
            <person name="Wei J."/>
            <person name="Xu J."/>
            <person name="St-Pierre B."/>
            <person name="Chen S."/>
            <person name="Sun C."/>
        </authorList>
    </citation>
    <scope>NUCLEOTIDE SEQUENCE [LARGE SCALE GENOMIC DNA]</scope>
</reference>
<dbReference type="EMBL" id="CM044706">
    <property type="protein sequence ID" value="KAI5659523.1"/>
    <property type="molecule type" value="Genomic_DNA"/>
</dbReference>